<dbReference type="GO" id="GO:0005737">
    <property type="term" value="C:cytoplasm"/>
    <property type="evidence" value="ECO:0007669"/>
    <property type="project" value="UniProtKB-ARBA"/>
</dbReference>
<comment type="caution">
    <text evidence="1">The sequence shown here is derived from an EMBL/GenBank/DDBJ whole genome shotgun (WGS) entry which is preliminary data.</text>
</comment>
<dbReference type="Proteomes" id="UP001222027">
    <property type="component" value="Unassembled WGS sequence"/>
</dbReference>
<accession>A0AAV8RSX9</accession>
<sequence length="147" mass="16058">MVRSRQNTVCPERLPRGGLGNLLSLGPELVKVVLSRTLGLIVDGFHPPICSTFGGNYSEISDYGCNPIVAIMSTICHDHEKIILNKVLLVGTRTKAYIGQPAATNAAVHAAGLDCKVIISKYKKKKNYCRTIGHRQFNPHLCETRSA</sequence>
<dbReference type="GO" id="GO:0003735">
    <property type="term" value="F:structural constituent of ribosome"/>
    <property type="evidence" value="ECO:0007669"/>
    <property type="project" value="TreeGrafter"/>
</dbReference>
<dbReference type="PANTHER" id="PTHR21349:SF8">
    <property type="entry name" value="LARGE RIBOSOMAL SUBUNIT PROTEIN BL21C"/>
    <property type="match status" value="1"/>
</dbReference>
<name>A0AAV8RSX9_ENSVE</name>
<evidence type="ECO:0000313" key="1">
    <source>
        <dbReference type="EMBL" id="KAJ8505744.1"/>
    </source>
</evidence>
<proteinExistence type="predicted"/>
<dbReference type="PANTHER" id="PTHR21349">
    <property type="entry name" value="50S RIBOSOMAL PROTEIN L21"/>
    <property type="match status" value="1"/>
</dbReference>
<dbReference type="InterPro" id="IPR028909">
    <property type="entry name" value="bL21-like"/>
</dbReference>
<dbReference type="InterPro" id="IPR036164">
    <property type="entry name" value="bL21-like_sf"/>
</dbReference>
<gene>
    <name evidence="1" type="ORF">OPV22_006630</name>
</gene>
<keyword evidence="2" id="KW-1185">Reference proteome</keyword>
<dbReference type="GO" id="GO:0005840">
    <property type="term" value="C:ribosome"/>
    <property type="evidence" value="ECO:0007669"/>
    <property type="project" value="InterPro"/>
</dbReference>
<dbReference type="SUPFAM" id="SSF141091">
    <property type="entry name" value="L21p-like"/>
    <property type="match status" value="1"/>
</dbReference>
<protein>
    <submittedName>
        <fullName evidence="1">Uncharacterized protein</fullName>
    </submittedName>
</protein>
<dbReference type="AlphaFoldDB" id="A0AAV8RSX9"/>
<evidence type="ECO:0000313" key="2">
    <source>
        <dbReference type="Proteomes" id="UP001222027"/>
    </source>
</evidence>
<reference evidence="1 2" key="1">
    <citation type="submission" date="2022-12" db="EMBL/GenBank/DDBJ databases">
        <title>Chromosome-scale assembly of the Ensete ventricosum genome.</title>
        <authorList>
            <person name="Dussert Y."/>
            <person name="Stocks J."/>
            <person name="Wendawek A."/>
            <person name="Woldeyes F."/>
            <person name="Nichols R.A."/>
            <person name="Borrell J.S."/>
        </authorList>
    </citation>
    <scope>NUCLEOTIDE SEQUENCE [LARGE SCALE GENOMIC DNA]</scope>
    <source>
        <strain evidence="2">cv. Maze</strain>
        <tissue evidence="1">Seeds</tissue>
    </source>
</reference>
<dbReference type="EMBL" id="JAQQAF010000002">
    <property type="protein sequence ID" value="KAJ8505744.1"/>
    <property type="molecule type" value="Genomic_DNA"/>
</dbReference>
<dbReference type="Pfam" id="PF00829">
    <property type="entry name" value="Ribosomal_L21p"/>
    <property type="match status" value="1"/>
</dbReference>
<organism evidence="1 2">
    <name type="scientific">Ensete ventricosum</name>
    <name type="common">Abyssinian banana</name>
    <name type="synonym">Musa ensete</name>
    <dbReference type="NCBI Taxonomy" id="4639"/>
    <lineage>
        <taxon>Eukaryota</taxon>
        <taxon>Viridiplantae</taxon>
        <taxon>Streptophyta</taxon>
        <taxon>Embryophyta</taxon>
        <taxon>Tracheophyta</taxon>
        <taxon>Spermatophyta</taxon>
        <taxon>Magnoliopsida</taxon>
        <taxon>Liliopsida</taxon>
        <taxon>Zingiberales</taxon>
        <taxon>Musaceae</taxon>
        <taxon>Ensete</taxon>
    </lineage>
</organism>